<evidence type="ECO:0000313" key="1">
    <source>
        <dbReference type="EMBL" id="ALP51855.1"/>
    </source>
</evidence>
<dbReference type="EMBL" id="CP013099">
    <property type="protein sequence ID" value="ALP51855.1"/>
    <property type="molecule type" value="Genomic_DNA"/>
</dbReference>
<dbReference type="KEGG" id="tee:Tel_01150"/>
<gene>
    <name evidence="1" type="ORF">Tel_01150</name>
</gene>
<evidence type="ECO:0000313" key="2">
    <source>
        <dbReference type="Proteomes" id="UP000055136"/>
    </source>
</evidence>
<evidence type="ECO:0008006" key="3">
    <source>
        <dbReference type="Google" id="ProtNLM"/>
    </source>
</evidence>
<reference evidence="1" key="1">
    <citation type="submission" date="2015-10" db="EMBL/GenBank/DDBJ databases">
        <title>Description of Candidatus Tenderia electrophaga gen. nov, sp. nov., an Uncultivated Electroautotroph from a Biocathode Enrichment.</title>
        <authorList>
            <person name="Eddie B.J."/>
            <person name="Malanoski A.P."/>
            <person name="Wang Z."/>
            <person name="Hall R.J."/>
            <person name="Oh S.D."/>
            <person name="Heiner C."/>
            <person name="Lin B."/>
            <person name="Strycharz-Glaven S.M."/>
        </authorList>
    </citation>
    <scope>NUCLEOTIDE SEQUENCE [LARGE SCALE GENOMIC DNA]</scope>
    <source>
        <strain evidence="1">NRL1</strain>
    </source>
</reference>
<proteinExistence type="predicted"/>
<dbReference type="Proteomes" id="UP000055136">
    <property type="component" value="Chromosome"/>
</dbReference>
<dbReference type="STRING" id="1748243.Tel_01150"/>
<keyword evidence="2" id="KW-1185">Reference proteome</keyword>
<sequence>MASQRLDRALALHQRLSLKMHLLMCKYCRNYAGQLAFLHRASPQLQAYIESRDDVSLTAEQKQRLRQALQQRH</sequence>
<dbReference type="AlphaFoldDB" id="A0A0S2T9Q4"/>
<organism evidence="1 2">
    <name type="scientific">Candidatus Tenderia electrophaga</name>
    <dbReference type="NCBI Taxonomy" id="1748243"/>
    <lineage>
        <taxon>Bacteria</taxon>
        <taxon>Pseudomonadati</taxon>
        <taxon>Pseudomonadota</taxon>
        <taxon>Gammaproteobacteria</taxon>
        <taxon>Candidatus Tenderiales</taxon>
        <taxon>Candidatus Tenderiaceae</taxon>
        <taxon>Candidatus Tenderia</taxon>
    </lineage>
</organism>
<protein>
    <recommendedName>
        <fullName evidence="3">Zinc-finger domain-containing protein</fullName>
    </recommendedName>
</protein>
<accession>A0A0S2T9Q4</accession>
<name>A0A0S2T9Q4_9GAMM</name>